<feature type="transmembrane region" description="Helical" evidence="9">
    <location>
        <begin position="281"/>
        <end position="304"/>
    </location>
</feature>
<dbReference type="AlphaFoldDB" id="A0A5N4AEP7"/>
<dbReference type="OrthoDB" id="5599753at2759"/>
<dbReference type="SMART" id="SM00714">
    <property type="entry name" value="LITAF"/>
    <property type="match status" value="1"/>
</dbReference>
<evidence type="ECO:0000313" key="12">
    <source>
        <dbReference type="Proteomes" id="UP000327044"/>
    </source>
</evidence>
<dbReference type="GO" id="GO:0008270">
    <property type="term" value="F:zinc ion binding"/>
    <property type="evidence" value="ECO:0007669"/>
    <property type="project" value="TreeGrafter"/>
</dbReference>
<dbReference type="Pfam" id="PF10601">
    <property type="entry name" value="zf-LITAF-like"/>
    <property type="match status" value="1"/>
</dbReference>
<evidence type="ECO:0000256" key="6">
    <source>
        <dbReference type="ARBA" id="ARBA00022833"/>
    </source>
</evidence>
<keyword evidence="7 9" id="KW-0472">Membrane</keyword>
<dbReference type="GO" id="GO:0005765">
    <property type="term" value="C:lysosomal membrane"/>
    <property type="evidence" value="ECO:0007669"/>
    <property type="project" value="UniProtKB-SubCell"/>
</dbReference>
<evidence type="ECO:0000256" key="9">
    <source>
        <dbReference type="SAM" id="Phobius"/>
    </source>
</evidence>
<keyword evidence="5" id="KW-0479">Metal-binding</keyword>
<dbReference type="Proteomes" id="UP000327044">
    <property type="component" value="Unassembled WGS sequence"/>
</dbReference>
<feature type="compositionally biased region" description="Polar residues" evidence="8">
    <location>
        <begin position="59"/>
        <end position="72"/>
    </location>
</feature>
<evidence type="ECO:0000256" key="3">
    <source>
        <dbReference type="ARBA" id="ARBA00004630"/>
    </source>
</evidence>
<reference evidence="11 12" key="1">
    <citation type="journal article" date="2018" name="Elife">
        <title>Firefly genomes illuminate parallel origins of bioluminescence in beetles.</title>
        <authorList>
            <person name="Fallon T.R."/>
            <person name="Lower S.E."/>
            <person name="Chang C.H."/>
            <person name="Bessho-Uehara M."/>
            <person name="Martin G.J."/>
            <person name="Bewick A.J."/>
            <person name="Behringer M."/>
            <person name="Debat H.J."/>
            <person name="Wong I."/>
            <person name="Day J.C."/>
            <person name="Suvorov A."/>
            <person name="Silva C.J."/>
            <person name="Stanger-Hall K.F."/>
            <person name="Hall D.W."/>
            <person name="Schmitz R.J."/>
            <person name="Nelson D.R."/>
            <person name="Lewis S.M."/>
            <person name="Shigenobu S."/>
            <person name="Bybee S.M."/>
            <person name="Larracuente A.M."/>
            <person name="Oba Y."/>
            <person name="Weng J.K."/>
        </authorList>
    </citation>
    <scope>NUCLEOTIDE SEQUENCE [LARGE SCALE GENOMIC DNA]</scope>
    <source>
        <strain evidence="11">1611_PpyrPB1</strain>
        <tissue evidence="11">Whole body</tissue>
    </source>
</reference>
<keyword evidence="12" id="KW-1185">Reference proteome</keyword>
<feature type="region of interest" description="Disordered" evidence="8">
    <location>
        <begin position="49"/>
        <end position="77"/>
    </location>
</feature>
<gene>
    <name evidence="11" type="ORF">PPYR_09854</name>
</gene>
<dbReference type="PANTHER" id="PTHR23292">
    <property type="entry name" value="LIPOPOLYSACCHARIDE-INDUCED TUMOR NECROSIS FACTOR-ALPHA FACTOR"/>
    <property type="match status" value="1"/>
</dbReference>
<evidence type="ECO:0000256" key="8">
    <source>
        <dbReference type="SAM" id="MobiDB-lite"/>
    </source>
</evidence>
<dbReference type="InterPro" id="IPR037519">
    <property type="entry name" value="LITAF_fam"/>
</dbReference>
<dbReference type="EMBL" id="VVIM01000007">
    <property type="protein sequence ID" value="KAB0795793.1"/>
    <property type="molecule type" value="Genomic_DNA"/>
</dbReference>
<keyword evidence="9" id="KW-1133">Transmembrane helix</keyword>
<dbReference type="PROSITE" id="PS51837">
    <property type="entry name" value="LITAF"/>
    <property type="match status" value="1"/>
</dbReference>
<comment type="caution">
    <text evidence="11">The sequence shown here is derived from an EMBL/GenBank/DDBJ whole genome shotgun (WGS) entry which is preliminary data.</text>
</comment>
<evidence type="ECO:0000313" key="11">
    <source>
        <dbReference type="EMBL" id="KAB0795793.1"/>
    </source>
</evidence>
<evidence type="ECO:0000256" key="2">
    <source>
        <dbReference type="ARBA" id="ARBA00004481"/>
    </source>
</evidence>
<keyword evidence="6" id="KW-0862">Zinc</keyword>
<protein>
    <recommendedName>
        <fullName evidence="10">LITAF domain-containing protein</fullName>
    </recommendedName>
</protein>
<dbReference type="InParanoid" id="A0A5N4AEP7"/>
<accession>A0A5N4AEP7</accession>
<comment type="subcellular location">
    <subcellularLocation>
        <location evidence="2">Endosome membrane</location>
        <topology evidence="2">Peripheral membrane protein</topology>
    </subcellularLocation>
    <subcellularLocation>
        <location evidence="1">Late endosome membrane</location>
    </subcellularLocation>
    <subcellularLocation>
        <location evidence="3">Lysosome membrane</location>
        <topology evidence="3">Peripheral membrane protein</topology>
        <orientation evidence="3">Cytoplasmic side</orientation>
    </subcellularLocation>
</comment>
<evidence type="ECO:0000256" key="5">
    <source>
        <dbReference type="ARBA" id="ARBA00022723"/>
    </source>
</evidence>
<keyword evidence="9" id="KW-0812">Transmembrane</keyword>
<name>A0A5N4AEP7_PHOPY</name>
<organism evidence="11 12">
    <name type="scientific">Photinus pyralis</name>
    <name type="common">Common eastern firefly</name>
    <name type="synonym">Lampyris pyralis</name>
    <dbReference type="NCBI Taxonomy" id="7054"/>
    <lineage>
        <taxon>Eukaryota</taxon>
        <taxon>Metazoa</taxon>
        <taxon>Ecdysozoa</taxon>
        <taxon>Arthropoda</taxon>
        <taxon>Hexapoda</taxon>
        <taxon>Insecta</taxon>
        <taxon>Pterygota</taxon>
        <taxon>Neoptera</taxon>
        <taxon>Endopterygota</taxon>
        <taxon>Coleoptera</taxon>
        <taxon>Polyphaga</taxon>
        <taxon>Elateriformia</taxon>
        <taxon>Elateroidea</taxon>
        <taxon>Lampyridae</taxon>
        <taxon>Lampyrinae</taxon>
        <taxon>Photinus</taxon>
    </lineage>
</organism>
<comment type="similarity">
    <text evidence="4">Belongs to the CDIP1/LITAF family.</text>
</comment>
<feature type="domain" description="LITAF" evidence="10">
    <location>
        <begin position="243"/>
        <end position="326"/>
    </location>
</feature>
<evidence type="ECO:0000256" key="1">
    <source>
        <dbReference type="ARBA" id="ARBA00004414"/>
    </source>
</evidence>
<dbReference type="GO" id="GO:0031902">
    <property type="term" value="C:late endosome membrane"/>
    <property type="evidence" value="ECO:0007669"/>
    <property type="project" value="UniProtKB-SubCell"/>
</dbReference>
<evidence type="ECO:0000259" key="10">
    <source>
        <dbReference type="PROSITE" id="PS51837"/>
    </source>
</evidence>
<dbReference type="InterPro" id="IPR006629">
    <property type="entry name" value="LITAF"/>
</dbReference>
<evidence type="ECO:0000256" key="4">
    <source>
        <dbReference type="ARBA" id="ARBA00005975"/>
    </source>
</evidence>
<feature type="region of interest" description="Disordered" evidence="8">
    <location>
        <begin position="1"/>
        <end position="36"/>
    </location>
</feature>
<sequence length="327" mass="35585">MSEDTNYEPAILPPVDDANQETETSPNEPGPSGLNFTTQTSVIITVDSLENESSSSSSATIAPVSTTTQTTECTRHSRRKSGIFRFIKAKSEGNLAEQVQDRQRINASWSQRLVGIRPPCHENIQLSNGPVSAAASQTHEDDAQDSEVGGVLGRYYRSLVTGANSNNSPSQVSSFFYIAPPITGAPPSYSAIMRMDERRLHETTRSGITMQPSAPFIAPRPPPSYTESLGITTTASRGLELYAPSNISIGDFVWGAHPTPVVCHMCEQVVLSLVRTRISTFTHIVAAVFCMFGCWPCCFIPYFIDSCKNVTHHCPNCNAILGMYTPT</sequence>
<dbReference type="PANTHER" id="PTHR23292:SF6">
    <property type="entry name" value="FI16602P1-RELATED"/>
    <property type="match status" value="1"/>
</dbReference>
<evidence type="ECO:0000256" key="7">
    <source>
        <dbReference type="ARBA" id="ARBA00023136"/>
    </source>
</evidence>
<proteinExistence type="inferred from homology"/>